<protein>
    <recommendedName>
        <fullName evidence="4">Leucyl/phenylalanyl-tRNA--protein transferase</fullName>
        <ecNumber evidence="4">2.3.2.6</ecNumber>
    </recommendedName>
    <alternativeName>
        <fullName evidence="4">L/F-transferase</fullName>
    </alternativeName>
    <alternativeName>
        <fullName evidence="4">Leucyltransferase</fullName>
    </alternativeName>
    <alternativeName>
        <fullName evidence="4">Phenyalanyltransferase</fullName>
    </alternativeName>
</protein>
<evidence type="ECO:0000256" key="1">
    <source>
        <dbReference type="ARBA" id="ARBA00022490"/>
    </source>
</evidence>
<evidence type="ECO:0000256" key="4">
    <source>
        <dbReference type="HAMAP-Rule" id="MF_00688"/>
    </source>
</evidence>
<keyword evidence="6" id="KW-1185">Reference proteome</keyword>
<keyword evidence="2 4" id="KW-0808">Transferase</keyword>
<dbReference type="GO" id="GO:0005737">
    <property type="term" value="C:cytoplasm"/>
    <property type="evidence" value="ECO:0007669"/>
    <property type="project" value="UniProtKB-SubCell"/>
</dbReference>
<dbReference type="HAMAP" id="MF_00688">
    <property type="entry name" value="Leu_Phe_trans"/>
    <property type="match status" value="1"/>
</dbReference>
<accession>A0A6L7G5W0</accession>
<dbReference type="GO" id="GO:0030163">
    <property type="term" value="P:protein catabolic process"/>
    <property type="evidence" value="ECO:0007669"/>
    <property type="project" value="UniProtKB-UniRule"/>
</dbReference>
<gene>
    <name evidence="4" type="primary">aat</name>
    <name evidence="5" type="ORF">GR170_14500</name>
</gene>
<evidence type="ECO:0000313" key="6">
    <source>
        <dbReference type="Proteomes" id="UP000477911"/>
    </source>
</evidence>
<dbReference type="GO" id="GO:0008914">
    <property type="term" value="F:leucyl-tRNA--protein transferase activity"/>
    <property type="evidence" value="ECO:0007669"/>
    <property type="project" value="UniProtKB-UniRule"/>
</dbReference>
<dbReference type="PANTHER" id="PTHR30098">
    <property type="entry name" value="LEUCYL/PHENYLALANYL-TRNA--PROTEIN TRANSFERASE"/>
    <property type="match status" value="1"/>
</dbReference>
<reference evidence="5 6" key="1">
    <citation type="submission" date="2019-12" db="EMBL/GenBank/DDBJ databases">
        <authorList>
            <person name="Li M."/>
        </authorList>
    </citation>
    <scope>NUCLEOTIDE SEQUENCE [LARGE SCALE GENOMIC DNA]</scope>
    <source>
        <strain evidence="5 6">GBMRC 2024</strain>
    </source>
</reference>
<comment type="catalytic activity">
    <reaction evidence="4">
        <text>N-terminal L-arginyl-[protein] + L-leucyl-tRNA(Leu) = N-terminal L-leucyl-L-arginyl-[protein] + tRNA(Leu) + H(+)</text>
        <dbReference type="Rhea" id="RHEA:50416"/>
        <dbReference type="Rhea" id="RHEA-COMP:9613"/>
        <dbReference type="Rhea" id="RHEA-COMP:9622"/>
        <dbReference type="Rhea" id="RHEA-COMP:12672"/>
        <dbReference type="Rhea" id="RHEA-COMP:12673"/>
        <dbReference type="ChEBI" id="CHEBI:15378"/>
        <dbReference type="ChEBI" id="CHEBI:64719"/>
        <dbReference type="ChEBI" id="CHEBI:78442"/>
        <dbReference type="ChEBI" id="CHEBI:78494"/>
        <dbReference type="ChEBI" id="CHEBI:133044"/>
        <dbReference type="EC" id="2.3.2.6"/>
    </reaction>
</comment>
<evidence type="ECO:0000256" key="2">
    <source>
        <dbReference type="ARBA" id="ARBA00022679"/>
    </source>
</evidence>
<dbReference type="InterPro" id="IPR004616">
    <property type="entry name" value="Leu/Phe-tRNA_Trfase"/>
</dbReference>
<dbReference type="SUPFAM" id="SSF55729">
    <property type="entry name" value="Acyl-CoA N-acyltransferases (Nat)"/>
    <property type="match status" value="1"/>
</dbReference>
<dbReference type="PANTHER" id="PTHR30098:SF2">
    <property type="entry name" value="LEUCYL_PHENYLALANYL-TRNA--PROTEIN TRANSFERASE"/>
    <property type="match status" value="1"/>
</dbReference>
<comment type="subcellular location">
    <subcellularLocation>
        <location evidence="4">Cytoplasm</location>
    </subcellularLocation>
</comment>
<dbReference type="InterPro" id="IPR042203">
    <property type="entry name" value="Leu/Phe-tRNA_Trfase_C"/>
</dbReference>
<comment type="catalytic activity">
    <reaction evidence="4">
        <text>L-phenylalanyl-tRNA(Phe) + an N-terminal L-alpha-aminoacyl-[protein] = an N-terminal L-phenylalanyl-L-alpha-aminoacyl-[protein] + tRNA(Phe)</text>
        <dbReference type="Rhea" id="RHEA:43632"/>
        <dbReference type="Rhea" id="RHEA-COMP:9668"/>
        <dbReference type="Rhea" id="RHEA-COMP:9699"/>
        <dbReference type="Rhea" id="RHEA-COMP:10636"/>
        <dbReference type="Rhea" id="RHEA-COMP:10637"/>
        <dbReference type="ChEBI" id="CHEBI:78442"/>
        <dbReference type="ChEBI" id="CHEBI:78531"/>
        <dbReference type="ChEBI" id="CHEBI:78597"/>
        <dbReference type="ChEBI" id="CHEBI:83561"/>
        <dbReference type="EC" id="2.3.2.6"/>
    </reaction>
</comment>
<dbReference type="RefSeq" id="WP_160895171.1">
    <property type="nucleotide sequence ID" value="NZ_WUMU01000016.1"/>
</dbReference>
<keyword evidence="3 4" id="KW-0012">Acyltransferase</keyword>
<dbReference type="EC" id="2.3.2.6" evidence="4"/>
<comment type="catalytic activity">
    <reaction evidence="4">
        <text>N-terminal L-lysyl-[protein] + L-leucyl-tRNA(Leu) = N-terminal L-leucyl-L-lysyl-[protein] + tRNA(Leu) + H(+)</text>
        <dbReference type="Rhea" id="RHEA:12340"/>
        <dbReference type="Rhea" id="RHEA-COMP:9613"/>
        <dbReference type="Rhea" id="RHEA-COMP:9622"/>
        <dbReference type="Rhea" id="RHEA-COMP:12670"/>
        <dbReference type="Rhea" id="RHEA-COMP:12671"/>
        <dbReference type="ChEBI" id="CHEBI:15378"/>
        <dbReference type="ChEBI" id="CHEBI:65249"/>
        <dbReference type="ChEBI" id="CHEBI:78442"/>
        <dbReference type="ChEBI" id="CHEBI:78494"/>
        <dbReference type="ChEBI" id="CHEBI:133043"/>
        <dbReference type="EC" id="2.3.2.6"/>
    </reaction>
</comment>
<keyword evidence="1 4" id="KW-0963">Cytoplasm</keyword>
<dbReference type="Proteomes" id="UP000477911">
    <property type="component" value="Unassembled WGS sequence"/>
</dbReference>
<evidence type="ECO:0000313" key="5">
    <source>
        <dbReference type="EMBL" id="MXN19052.1"/>
    </source>
</evidence>
<name>A0A6L7G5W0_9RHOB</name>
<comment type="caution">
    <text evidence="5">The sequence shown here is derived from an EMBL/GenBank/DDBJ whole genome shotgun (WGS) entry which is preliminary data.</text>
</comment>
<dbReference type="AlphaFoldDB" id="A0A6L7G5W0"/>
<dbReference type="EMBL" id="WUMU01000016">
    <property type="protein sequence ID" value="MXN19052.1"/>
    <property type="molecule type" value="Genomic_DNA"/>
</dbReference>
<dbReference type="NCBIfam" id="TIGR00667">
    <property type="entry name" value="aat"/>
    <property type="match status" value="1"/>
</dbReference>
<dbReference type="InterPro" id="IPR016181">
    <property type="entry name" value="Acyl_CoA_acyltransferase"/>
</dbReference>
<comment type="function">
    <text evidence="4">Functions in the N-end rule pathway of protein degradation where it conjugates Leu, Phe and, less efficiently, Met from aminoacyl-tRNAs to the N-termini of proteins containing an N-terminal arginine or lysine.</text>
</comment>
<proteinExistence type="inferred from homology"/>
<dbReference type="Pfam" id="PF03588">
    <property type="entry name" value="Leu_Phe_trans"/>
    <property type="match status" value="1"/>
</dbReference>
<sequence length="215" mass="24296">MKDNDTGISPELLLQAYMSGIFPMAEGRDDPELFWVDPRRRGIFPLDGFHISRSLAREIRRMDYTVTFDQDFEGVMEGCAERPETWINDEIRALYGALHARGNAHSVEVWNLEGDLIGGVYGVSLGAAYFGESMFSRRTGGSKIALAWLIDRLRLTGFTLFDTQFLTDHLASLGAEEISRADYHARLHEALRLRADFDAAPAQDRDGLLKRLRGR</sequence>
<dbReference type="Gene3D" id="3.40.630.70">
    <property type="entry name" value="Leucyl/phenylalanyl-tRNA-protein transferase, C-terminal domain"/>
    <property type="match status" value="1"/>
</dbReference>
<comment type="similarity">
    <text evidence="4">Belongs to the L/F-transferase family.</text>
</comment>
<evidence type="ECO:0000256" key="3">
    <source>
        <dbReference type="ARBA" id="ARBA00023315"/>
    </source>
</evidence>
<organism evidence="5 6">
    <name type="scientific">Pseudooceanicola albus</name>
    <dbReference type="NCBI Taxonomy" id="2692189"/>
    <lineage>
        <taxon>Bacteria</taxon>
        <taxon>Pseudomonadati</taxon>
        <taxon>Pseudomonadota</taxon>
        <taxon>Alphaproteobacteria</taxon>
        <taxon>Rhodobacterales</taxon>
        <taxon>Paracoccaceae</taxon>
        <taxon>Pseudooceanicola</taxon>
    </lineage>
</organism>